<keyword evidence="2" id="KW-1185">Reference proteome</keyword>
<dbReference type="Proteomes" id="UP000271889">
    <property type="component" value="Unassembled WGS sequence"/>
</dbReference>
<organism evidence="1 2">
    <name type="scientific">Cylicostephanus goldi</name>
    <name type="common">Nematode worm</name>
    <dbReference type="NCBI Taxonomy" id="71465"/>
    <lineage>
        <taxon>Eukaryota</taxon>
        <taxon>Metazoa</taxon>
        <taxon>Ecdysozoa</taxon>
        <taxon>Nematoda</taxon>
        <taxon>Chromadorea</taxon>
        <taxon>Rhabditida</taxon>
        <taxon>Rhabditina</taxon>
        <taxon>Rhabditomorpha</taxon>
        <taxon>Strongyloidea</taxon>
        <taxon>Strongylidae</taxon>
        <taxon>Cylicostephanus</taxon>
    </lineage>
</organism>
<dbReference type="AlphaFoldDB" id="A0A3P6S230"/>
<dbReference type="EMBL" id="UYRV01015999">
    <property type="protein sequence ID" value="VDK61530.1"/>
    <property type="molecule type" value="Genomic_DNA"/>
</dbReference>
<sequence length="51" mass="5846">MSFFILGAMTSKLMAGHYSMQYIYGTWRIDCWITMALAYSWKSGATKAVQQ</sequence>
<protein>
    <submittedName>
        <fullName evidence="1">Uncharacterized protein</fullName>
    </submittedName>
</protein>
<name>A0A3P6S230_CYLGO</name>
<reference evidence="1 2" key="1">
    <citation type="submission" date="2018-11" db="EMBL/GenBank/DDBJ databases">
        <authorList>
            <consortium name="Pathogen Informatics"/>
        </authorList>
    </citation>
    <scope>NUCLEOTIDE SEQUENCE [LARGE SCALE GENOMIC DNA]</scope>
</reference>
<evidence type="ECO:0000313" key="1">
    <source>
        <dbReference type="EMBL" id="VDK61530.1"/>
    </source>
</evidence>
<proteinExistence type="predicted"/>
<gene>
    <name evidence="1" type="ORF">CGOC_LOCUS5324</name>
</gene>
<accession>A0A3P6S230</accession>
<evidence type="ECO:0000313" key="2">
    <source>
        <dbReference type="Proteomes" id="UP000271889"/>
    </source>
</evidence>